<reference evidence="1 2" key="1">
    <citation type="submission" date="2019-03" db="EMBL/GenBank/DDBJ databases">
        <title>Genomics of glacier-inhabiting Cryobacterium strains.</title>
        <authorList>
            <person name="Liu Q."/>
            <person name="Xin Y.-H."/>
        </authorList>
    </citation>
    <scope>NUCLEOTIDE SEQUENCE [LARGE SCALE GENOMIC DNA]</scope>
    <source>
        <strain evidence="1 2">TMT2-16</strain>
    </source>
</reference>
<evidence type="ECO:0000313" key="1">
    <source>
        <dbReference type="EMBL" id="TFD06875.1"/>
    </source>
</evidence>
<dbReference type="EMBL" id="SOGO01000007">
    <property type="protein sequence ID" value="TFD06875.1"/>
    <property type="molecule type" value="Genomic_DNA"/>
</dbReference>
<evidence type="ECO:0008006" key="3">
    <source>
        <dbReference type="Google" id="ProtNLM"/>
    </source>
</evidence>
<organism evidence="1 2">
    <name type="scientific">Cryobacterium sandaracinum</name>
    <dbReference type="NCBI Taxonomy" id="1259247"/>
    <lineage>
        <taxon>Bacteria</taxon>
        <taxon>Bacillati</taxon>
        <taxon>Actinomycetota</taxon>
        <taxon>Actinomycetes</taxon>
        <taxon>Micrococcales</taxon>
        <taxon>Microbacteriaceae</taxon>
        <taxon>Cryobacterium</taxon>
    </lineage>
</organism>
<gene>
    <name evidence="1" type="ORF">E3T25_01825</name>
</gene>
<dbReference type="RefSeq" id="WP_134371769.1">
    <property type="nucleotide sequence ID" value="NZ_SOGO01000007.1"/>
</dbReference>
<comment type="caution">
    <text evidence="1">The sequence shown here is derived from an EMBL/GenBank/DDBJ whole genome shotgun (WGS) entry which is preliminary data.</text>
</comment>
<keyword evidence="2" id="KW-1185">Reference proteome</keyword>
<proteinExistence type="predicted"/>
<sequence length="452" mass="50337">MSEKAAICPRGHDSVRIVRDGIQRKGGRAKQRWRCVLPDGTYHRFLGVMSRTIAADSTCVECENHIAPHAGPVAPAEGEYLVREIAGALVGMGRGQTYTDAAIRARARGNIGKTGDRREVVNGQTVADWMSDFVPAVAARHEETAWPAVLVLDSTTFFWTDPRTKTSMALFSILAAYGYDKDGKQGHLWKLEAGPADDIGAWTDFLGSLPGKPESIVCDQGGSIIGAINKHWGEWAAVNLVHHCEHHLNERALAAFKSDKLSSDDPIRTLARGAFTSREKWDAFEAAITSRPKLLMTNGWLTKNQTWMRGQTQGRDRIPPVYSNSAVEQPIREIRQIIKPRAYVFKNRARMNHLLTLMRLARLRVDTATDYATDIRAFLNEHHGHPPRSYRETYDTQVNPKGEFLFNSLWAAKPQLAMEELRIQKALARAQAREIQRAAKIAEASGAISPIS</sequence>
<name>A0ABY2JKL9_9MICO</name>
<evidence type="ECO:0000313" key="2">
    <source>
        <dbReference type="Proteomes" id="UP000297851"/>
    </source>
</evidence>
<protein>
    <recommendedName>
        <fullName evidence="3">Transposase</fullName>
    </recommendedName>
</protein>
<accession>A0ABY2JKL9</accession>
<dbReference type="Proteomes" id="UP000297851">
    <property type="component" value="Unassembled WGS sequence"/>
</dbReference>